<protein>
    <submittedName>
        <fullName evidence="1">Uncharacterized protein</fullName>
    </submittedName>
</protein>
<dbReference type="HOGENOM" id="CLU_2764813_0_0_1"/>
<sequence length="70" mass="7644">SPFHFNRKEVKEAIHAPVDTEWAEWADVNVFPDGDSNFSSCVHGLPNVVEKSVRSVIVHGITDSNLIAAG</sequence>
<accession>A0A0C9U405</accession>
<dbReference type="SUPFAM" id="SSF53474">
    <property type="entry name" value="alpha/beta-Hydrolases"/>
    <property type="match status" value="1"/>
</dbReference>
<evidence type="ECO:0000313" key="2">
    <source>
        <dbReference type="Proteomes" id="UP000053647"/>
    </source>
</evidence>
<dbReference type="Proteomes" id="UP000053647">
    <property type="component" value="Unassembled WGS sequence"/>
</dbReference>
<dbReference type="Gene3D" id="3.40.50.1820">
    <property type="entry name" value="alpha/beta hydrolase"/>
    <property type="match status" value="1"/>
</dbReference>
<organism evidence="1 2">
    <name type="scientific">Paxillus involutus ATCC 200175</name>
    <dbReference type="NCBI Taxonomy" id="664439"/>
    <lineage>
        <taxon>Eukaryota</taxon>
        <taxon>Fungi</taxon>
        <taxon>Dikarya</taxon>
        <taxon>Basidiomycota</taxon>
        <taxon>Agaricomycotina</taxon>
        <taxon>Agaricomycetes</taxon>
        <taxon>Agaricomycetidae</taxon>
        <taxon>Boletales</taxon>
        <taxon>Paxilineae</taxon>
        <taxon>Paxillaceae</taxon>
        <taxon>Paxillus</taxon>
    </lineage>
</organism>
<dbReference type="InterPro" id="IPR029058">
    <property type="entry name" value="AB_hydrolase_fold"/>
</dbReference>
<evidence type="ECO:0000313" key="1">
    <source>
        <dbReference type="EMBL" id="KIJ14006.1"/>
    </source>
</evidence>
<dbReference type="AlphaFoldDB" id="A0A0C9U405"/>
<gene>
    <name evidence="1" type="ORF">PAXINDRAFT_79935</name>
</gene>
<reference evidence="2" key="2">
    <citation type="submission" date="2015-01" db="EMBL/GenBank/DDBJ databases">
        <title>Evolutionary Origins and Diversification of the Mycorrhizal Mutualists.</title>
        <authorList>
            <consortium name="DOE Joint Genome Institute"/>
            <consortium name="Mycorrhizal Genomics Consortium"/>
            <person name="Kohler A."/>
            <person name="Kuo A."/>
            <person name="Nagy L.G."/>
            <person name="Floudas D."/>
            <person name="Copeland A."/>
            <person name="Barry K.W."/>
            <person name="Cichocki N."/>
            <person name="Veneault-Fourrey C."/>
            <person name="LaButti K."/>
            <person name="Lindquist E.A."/>
            <person name="Lipzen A."/>
            <person name="Lundell T."/>
            <person name="Morin E."/>
            <person name="Murat C."/>
            <person name="Riley R."/>
            <person name="Ohm R."/>
            <person name="Sun H."/>
            <person name="Tunlid A."/>
            <person name="Henrissat B."/>
            <person name="Grigoriev I.V."/>
            <person name="Hibbett D.S."/>
            <person name="Martin F."/>
        </authorList>
    </citation>
    <scope>NUCLEOTIDE SEQUENCE [LARGE SCALE GENOMIC DNA]</scope>
    <source>
        <strain evidence="2">ATCC 200175</strain>
    </source>
</reference>
<keyword evidence="2" id="KW-1185">Reference proteome</keyword>
<feature type="non-terminal residue" evidence="1">
    <location>
        <position position="1"/>
    </location>
</feature>
<name>A0A0C9U405_PAXIN</name>
<reference evidence="1 2" key="1">
    <citation type="submission" date="2014-06" db="EMBL/GenBank/DDBJ databases">
        <authorList>
            <consortium name="DOE Joint Genome Institute"/>
            <person name="Kuo A."/>
            <person name="Kohler A."/>
            <person name="Nagy L.G."/>
            <person name="Floudas D."/>
            <person name="Copeland A."/>
            <person name="Barry K.W."/>
            <person name="Cichocki N."/>
            <person name="Veneault-Fourrey C."/>
            <person name="LaButti K."/>
            <person name="Lindquist E.A."/>
            <person name="Lipzen A."/>
            <person name="Lundell T."/>
            <person name="Morin E."/>
            <person name="Murat C."/>
            <person name="Sun H."/>
            <person name="Tunlid A."/>
            <person name="Henrissat B."/>
            <person name="Grigoriev I.V."/>
            <person name="Hibbett D.S."/>
            <person name="Martin F."/>
            <person name="Nordberg H.P."/>
            <person name="Cantor M.N."/>
            <person name="Hua S.X."/>
        </authorList>
    </citation>
    <scope>NUCLEOTIDE SEQUENCE [LARGE SCALE GENOMIC DNA]</scope>
    <source>
        <strain evidence="1 2">ATCC 200175</strain>
    </source>
</reference>
<dbReference type="OrthoDB" id="2659621at2759"/>
<dbReference type="EMBL" id="KN819346">
    <property type="protein sequence ID" value="KIJ14006.1"/>
    <property type="molecule type" value="Genomic_DNA"/>
</dbReference>
<proteinExistence type="predicted"/>